<proteinExistence type="predicted"/>
<feature type="region of interest" description="Disordered" evidence="1">
    <location>
        <begin position="338"/>
        <end position="377"/>
    </location>
</feature>
<gene>
    <name evidence="4" type="ORF">E3N88_23396</name>
</gene>
<reference evidence="4 5" key="1">
    <citation type="submission" date="2019-05" db="EMBL/GenBank/DDBJ databases">
        <title>Mikania micrantha, genome provides insights into the molecular mechanism of rapid growth.</title>
        <authorList>
            <person name="Liu B."/>
        </authorList>
    </citation>
    <scope>NUCLEOTIDE SEQUENCE [LARGE SCALE GENOMIC DNA]</scope>
    <source>
        <strain evidence="4">NLD-2019</strain>
        <tissue evidence="4">Leaf</tissue>
    </source>
</reference>
<dbReference type="AlphaFoldDB" id="A0A5N6NFR4"/>
<dbReference type="OrthoDB" id="1878503at2759"/>
<feature type="region of interest" description="Disordered" evidence="1">
    <location>
        <begin position="389"/>
        <end position="426"/>
    </location>
</feature>
<dbReference type="InterPro" id="IPR025452">
    <property type="entry name" value="DUF4218"/>
</dbReference>
<evidence type="ECO:0000259" key="3">
    <source>
        <dbReference type="Pfam" id="PF13960"/>
    </source>
</evidence>
<name>A0A5N6NFR4_9ASTR</name>
<comment type="caution">
    <text evidence="4">The sequence shown here is derived from an EMBL/GenBank/DDBJ whole genome shotgun (WGS) entry which is preliminary data.</text>
</comment>
<feature type="domain" description="DUF4218" evidence="3">
    <location>
        <begin position="1"/>
        <end position="77"/>
    </location>
</feature>
<dbReference type="Pfam" id="PF13952">
    <property type="entry name" value="DUF4216"/>
    <property type="match status" value="1"/>
</dbReference>
<dbReference type="Proteomes" id="UP000326396">
    <property type="component" value="Linkage Group LG2"/>
</dbReference>
<accession>A0A5N6NFR4</accession>
<feature type="compositionally biased region" description="Basic and acidic residues" evidence="1">
    <location>
        <begin position="543"/>
        <end position="553"/>
    </location>
</feature>
<evidence type="ECO:0000313" key="4">
    <source>
        <dbReference type="EMBL" id="KAD4585795.1"/>
    </source>
</evidence>
<dbReference type="EMBL" id="SZYD01000012">
    <property type="protein sequence ID" value="KAD4585795.1"/>
    <property type="molecule type" value="Genomic_DNA"/>
</dbReference>
<sequence length="598" mass="69446">MVHLVLHLPEEAILGGPVYMRWMYPFERYMKKLKAYVRNKARPEGSIAEGYVADEALTFCSMYLEGMQTKFNRPDRNADAGIPKRQLHVFSSQCRPISKKKIISLSDETRKSLEWFVLNNCDEIKDHKSYKSNTSSFISSSDELKALAHGPLNAYLYTACIVNGVRFVVHNRDVRRTTQNSGVVTIGEDKTPFYGQLEEIIEMNYLHGYSVVLFRCKWFNTSGKRLIKKNNITVIDVSREWFVNEQYILATQAKQVFYLQDPSRTTGNWRVVEDVHHRKLWDHPSMSVVNEIDILHDTQSSDYNLVVDDDLRDNESFECNLVVDLGFLPMRTTSEESMRDEILIDDDDEEEEDENVYFSDDEDEINDDVDNEDDDDIEDTQYYRMADVARSHGGDGGNEPPYGPPYNLRTGCESSKPAKKRSHGKNLNLYEKFQRNGSRPLPLENDYSSNQFRAVGENYQLFVRLVSNEVDKHAPFHYRSWQEVPGEIKMSILTTLHHYFDLQRYHNTEYWEGIKQGIQSDCANRYKDRKTKLKKHFDKVGGYDNTERAKTKPPEGMNPVQETGVPKHVEGWREMHCKGSSGWYNEMAETHWVSACLV</sequence>
<evidence type="ECO:0000256" key="1">
    <source>
        <dbReference type="SAM" id="MobiDB-lite"/>
    </source>
</evidence>
<evidence type="ECO:0000259" key="2">
    <source>
        <dbReference type="Pfam" id="PF13952"/>
    </source>
</evidence>
<evidence type="ECO:0000313" key="5">
    <source>
        <dbReference type="Proteomes" id="UP000326396"/>
    </source>
</evidence>
<dbReference type="PANTHER" id="PTHR48258:SF14">
    <property type="entry name" value="OS02G0583300 PROTEIN"/>
    <property type="match status" value="1"/>
</dbReference>
<feature type="region of interest" description="Disordered" evidence="1">
    <location>
        <begin position="543"/>
        <end position="563"/>
    </location>
</feature>
<organism evidence="4 5">
    <name type="scientific">Mikania micrantha</name>
    <name type="common">bitter vine</name>
    <dbReference type="NCBI Taxonomy" id="192012"/>
    <lineage>
        <taxon>Eukaryota</taxon>
        <taxon>Viridiplantae</taxon>
        <taxon>Streptophyta</taxon>
        <taxon>Embryophyta</taxon>
        <taxon>Tracheophyta</taxon>
        <taxon>Spermatophyta</taxon>
        <taxon>Magnoliopsida</taxon>
        <taxon>eudicotyledons</taxon>
        <taxon>Gunneridae</taxon>
        <taxon>Pentapetalae</taxon>
        <taxon>asterids</taxon>
        <taxon>campanulids</taxon>
        <taxon>Asterales</taxon>
        <taxon>Asteraceae</taxon>
        <taxon>Asteroideae</taxon>
        <taxon>Heliantheae alliance</taxon>
        <taxon>Eupatorieae</taxon>
        <taxon>Mikania</taxon>
    </lineage>
</organism>
<keyword evidence="5" id="KW-1185">Reference proteome</keyword>
<dbReference type="PANTHER" id="PTHR48258">
    <property type="entry name" value="DUF4218 DOMAIN-CONTAINING PROTEIN-RELATED"/>
    <property type="match status" value="1"/>
</dbReference>
<feature type="domain" description="DUF4216" evidence="2">
    <location>
        <begin position="201"/>
        <end position="272"/>
    </location>
</feature>
<feature type="compositionally biased region" description="Acidic residues" evidence="1">
    <location>
        <begin position="343"/>
        <end position="377"/>
    </location>
</feature>
<protein>
    <recommendedName>
        <fullName evidence="6">DUF4218 domain-containing protein</fullName>
    </recommendedName>
</protein>
<evidence type="ECO:0008006" key="6">
    <source>
        <dbReference type="Google" id="ProtNLM"/>
    </source>
</evidence>
<dbReference type="InterPro" id="IPR025312">
    <property type="entry name" value="DUF4216"/>
</dbReference>
<dbReference type="Pfam" id="PF13960">
    <property type="entry name" value="DUF4218"/>
    <property type="match status" value="1"/>
</dbReference>